<comment type="subunit">
    <text evidence="10">Monomer.</text>
</comment>
<keyword evidence="8 10" id="KW-0460">Magnesium</keyword>
<feature type="site" description="Interaction with substrate tRNA" evidence="10">
    <location>
        <position position="102"/>
    </location>
</feature>
<evidence type="ECO:0000313" key="14">
    <source>
        <dbReference type="EMBL" id="OGZ31800.1"/>
    </source>
</evidence>
<comment type="cofactor">
    <cofactor evidence="1 10">
        <name>Mg(2+)</name>
        <dbReference type="ChEBI" id="CHEBI:18420"/>
    </cofactor>
</comment>
<dbReference type="STRING" id="1801726.A3H02_01975"/>
<accession>A0A1G2F2D0</accession>
<dbReference type="CDD" id="cd02019">
    <property type="entry name" value="NK"/>
    <property type="match status" value="1"/>
</dbReference>
<dbReference type="Proteomes" id="UP000176787">
    <property type="component" value="Unassembled WGS sequence"/>
</dbReference>
<protein>
    <recommendedName>
        <fullName evidence="10">tRNA dimethylallyltransferase</fullName>
        <ecNumber evidence="10">2.5.1.75</ecNumber>
    </recommendedName>
    <alternativeName>
        <fullName evidence="10">Dimethylallyl diphosphate:tRNA dimethylallyltransferase</fullName>
        <shortName evidence="10">DMAPP:tRNA dimethylallyltransferase</shortName>
        <shortName evidence="10">DMATase</shortName>
    </alternativeName>
    <alternativeName>
        <fullName evidence="10">Isopentenyl-diphosphate:tRNA isopentenyltransferase</fullName>
        <shortName evidence="10">IPP transferase</shortName>
        <shortName evidence="10">IPPT</shortName>
        <shortName evidence="10">IPTase</shortName>
    </alternativeName>
</protein>
<keyword evidence="6 10" id="KW-0547">Nucleotide-binding</keyword>
<dbReference type="InterPro" id="IPR027417">
    <property type="entry name" value="P-loop_NTPase"/>
</dbReference>
<dbReference type="Gene3D" id="3.40.50.300">
    <property type="entry name" value="P-loop containing nucleotide triphosphate hydrolases"/>
    <property type="match status" value="1"/>
</dbReference>
<evidence type="ECO:0000256" key="9">
    <source>
        <dbReference type="ARBA" id="ARBA00049563"/>
    </source>
</evidence>
<dbReference type="GO" id="GO:0006400">
    <property type="term" value="P:tRNA modification"/>
    <property type="evidence" value="ECO:0007669"/>
    <property type="project" value="TreeGrafter"/>
</dbReference>
<dbReference type="SUPFAM" id="SSF52540">
    <property type="entry name" value="P-loop containing nucleoside triphosphate hydrolases"/>
    <property type="match status" value="1"/>
</dbReference>
<dbReference type="HAMAP" id="MF_00185">
    <property type="entry name" value="IPP_trans"/>
    <property type="match status" value="1"/>
</dbReference>
<dbReference type="GO" id="GO:0052381">
    <property type="term" value="F:tRNA dimethylallyltransferase activity"/>
    <property type="evidence" value="ECO:0007669"/>
    <property type="project" value="UniProtKB-UniRule"/>
</dbReference>
<dbReference type="PANTHER" id="PTHR11088">
    <property type="entry name" value="TRNA DIMETHYLALLYLTRANSFERASE"/>
    <property type="match status" value="1"/>
</dbReference>
<keyword evidence="5 10" id="KW-0819">tRNA processing</keyword>
<dbReference type="PANTHER" id="PTHR11088:SF60">
    <property type="entry name" value="TRNA DIMETHYLALLYLTRANSFERASE"/>
    <property type="match status" value="1"/>
</dbReference>
<feature type="site" description="Interaction with substrate tRNA" evidence="10">
    <location>
        <position position="125"/>
    </location>
</feature>
<keyword evidence="4 10" id="KW-0808">Transferase</keyword>
<evidence type="ECO:0000256" key="2">
    <source>
        <dbReference type="ARBA" id="ARBA00003213"/>
    </source>
</evidence>
<evidence type="ECO:0000256" key="8">
    <source>
        <dbReference type="ARBA" id="ARBA00022842"/>
    </source>
</evidence>
<dbReference type="InterPro" id="IPR039657">
    <property type="entry name" value="Dimethylallyltransferase"/>
</dbReference>
<evidence type="ECO:0000256" key="5">
    <source>
        <dbReference type="ARBA" id="ARBA00022694"/>
    </source>
</evidence>
<evidence type="ECO:0000256" key="4">
    <source>
        <dbReference type="ARBA" id="ARBA00022679"/>
    </source>
</evidence>
<organism evidence="14 15">
    <name type="scientific">Candidatus Niyogibacteria bacterium RIFCSPLOWO2_12_FULL_41_13</name>
    <dbReference type="NCBI Taxonomy" id="1801726"/>
    <lineage>
        <taxon>Bacteria</taxon>
        <taxon>Candidatus Niyogiibacteriota</taxon>
    </lineage>
</organism>
<feature type="binding site" evidence="10">
    <location>
        <begin position="13"/>
        <end position="18"/>
    </location>
    <ligand>
        <name>substrate</name>
    </ligand>
</feature>
<evidence type="ECO:0000256" key="12">
    <source>
        <dbReference type="RuleBase" id="RU003784"/>
    </source>
</evidence>
<reference evidence="14 15" key="1">
    <citation type="journal article" date="2016" name="Nat. Commun.">
        <title>Thousands of microbial genomes shed light on interconnected biogeochemical processes in an aquifer system.</title>
        <authorList>
            <person name="Anantharaman K."/>
            <person name="Brown C.T."/>
            <person name="Hug L.A."/>
            <person name="Sharon I."/>
            <person name="Castelle C.J."/>
            <person name="Probst A.J."/>
            <person name="Thomas B.C."/>
            <person name="Singh A."/>
            <person name="Wilkins M.J."/>
            <person name="Karaoz U."/>
            <person name="Brodie E.L."/>
            <person name="Williams K.H."/>
            <person name="Hubbard S.S."/>
            <person name="Banfield J.F."/>
        </authorList>
    </citation>
    <scope>NUCLEOTIDE SEQUENCE [LARGE SCALE GENOMIC DNA]</scope>
</reference>
<comment type="caution">
    <text evidence="14">The sequence shown here is derived from an EMBL/GenBank/DDBJ whole genome shotgun (WGS) entry which is preliminary data.</text>
</comment>
<evidence type="ECO:0000256" key="3">
    <source>
        <dbReference type="ARBA" id="ARBA00005842"/>
    </source>
</evidence>
<dbReference type="Pfam" id="PF01715">
    <property type="entry name" value="IPPT"/>
    <property type="match status" value="1"/>
</dbReference>
<feature type="region of interest" description="Interaction with substrate tRNA" evidence="10">
    <location>
        <begin position="36"/>
        <end position="39"/>
    </location>
</feature>
<evidence type="ECO:0000256" key="13">
    <source>
        <dbReference type="RuleBase" id="RU003785"/>
    </source>
</evidence>
<dbReference type="EC" id="2.5.1.75" evidence="10"/>
<dbReference type="EMBL" id="MHMS01000021">
    <property type="protein sequence ID" value="OGZ31800.1"/>
    <property type="molecule type" value="Genomic_DNA"/>
</dbReference>
<dbReference type="Gene3D" id="1.10.20.140">
    <property type="match status" value="1"/>
</dbReference>
<comment type="catalytic activity">
    <reaction evidence="9 10 11">
        <text>adenosine(37) in tRNA + dimethylallyl diphosphate = N(6)-dimethylallyladenosine(37) in tRNA + diphosphate</text>
        <dbReference type="Rhea" id="RHEA:26482"/>
        <dbReference type="Rhea" id="RHEA-COMP:10162"/>
        <dbReference type="Rhea" id="RHEA-COMP:10375"/>
        <dbReference type="ChEBI" id="CHEBI:33019"/>
        <dbReference type="ChEBI" id="CHEBI:57623"/>
        <dbReference type="ChEBI" id="CHEBI:74411"/>
        <dbReference type="ChEBI" id="CHEBI:74415"/>
        <dbReference type="EC" id="2.5.1.75"/>
    </reaction>
</comment>
<evidence type="ECO:0000313" key="15">
    <source>
        <dbReference type="Proteomes" id="UP000176787"/>
    </source>
</evidence>
<comment type="caution">
    <text evidence="10">Lacks conserved residue(s) required for the propagation of feature annotation.</text>
</comment>
<dbReference type="InterPro" id="IPR018022">
    <property type="entry name" value="IPT"/>
</dbReference>
<feature type="binding site" evidence="10">
    <location>
        <begin position="11"/>
        <end position="18"/>
    </location>
    <ligand>
        <name>ATP</name>
        <dbReference type="ChEBI" id="CHEBI:30616"/>
    </ligand>
</feature>
<keyword evidence="7 10" id="KW-0067">ATP-binding</keyword>
<proteinExistence type="inferred from homology"/>
<comment type="similarity">
    <text evidence="3 10 13">Belongs to the IPP transferase family.</text>
</comment>
<evidence type="ECO:0000256" key="10">
    <source>
        <dbReference type="HAMAP-Rule" id="MF_00185"/>
    </source>
</evidence>
<dbReference type="GO" id="GO:0005524">
    <property type="term" value="F:ATP binding"/>
    <property type="evidence" value="ECO:0007669"/>
    <property type="project" value="UniProtKB-UniRule"/>
</dbReference>
<gene>
    <name evidence="10" type="primary">miaA</name>
    <name evidence="14" type="ORF">A3H02_01975</name>
</gene>
<dbReference type="AlphaFoldDB" id="A0A1G2F2D0"/>
<evidence type="ECO:0000256" key="1">
    <source>
        <dbReference type="ARBA" id="ARBA00001946"/>
    </source>
</evidence>
<sequence length="300" mass="34538">MEKLKIIAIVGPTSSGKSALAVKLAKKFRGEIVSADSRQIYKGMDVGTAKPTKKELKIVPHYLIDIKNPNQNYTLSQYKNDAIKAINKIIKRGKIPFLAGGTGLYIDAVIDNLEIPQVKPNQKLRKKLEKEIETKGLKYVFDKLVSLDPESAYIIDPNNPRRVIRALEITLLTNKPFSQQRKKGEPLFHTLKIGLALPPEKLQERINKRVDLMLKNGLLKEVKNLLIKYGSKPIAFDAIGYREIIDYFRGKIPREEVINLIKKNTWRFAKRQMTWFKRDKNICWIDSEKQAEKLARRFID</sequence>
<evidence type="ECO:0000256" key="6">
    <source>
        <dbReference type="ARBA" id="ARBA00022741"/>
    </source>
</evidence>
<evidence type="ECO:0000256" key="11">
    <source>
        <dbReference type="RuleBase" id="RU003783"/>
    </source>
</evidence>
<name>A0A1G2F2D0_9BACT</name>
<dbReference type="NCBIfam" id="TIGR00174">
    <property type="entry name" value="miaA"/>
    <property type="match status" value="1"/>
</dbReference>
<evidence type="ECO:0000256" key="7">
    <source>
        <dbReference type="ARBA" id="ARBA00022840"/>
    </source>
</evidence>
<comment type="function">
    <text evidence="2 10 12">Catalyzes the transfer of a dimethylallyl group onto the adenine at position 37 in tRNAs that read codons beginning with uridine, leading to the formation of N6-(dimethylallyl)adenosine (i(6)A).</text>
</comment>